<dbReference type="Proteomes" id="UP000075903">
    <property type="component" value="Unassembled WGS sequence"/>
</dbReference>
<organism evidence="1 2">
    <name type="scientific">Anopheles merus</name>
    <name type="common">Mosquito</name>
    <dbReference type="NCBI Taxonomy" id="30066"/>
    <lineage>
        <taxon>Eukaryota</taxon>
        <taxon>Metazoa</taxon>
        <taxon>Ecdysozoa</taxon>
        <taxon>Arthropoda</taxon>
        <taxon>Hexapoda</taxon>
        <taxon>Insecta</taxon>
        <taxon>Pterygota</taxon>
        <taxon>Neoptera</taxon>
        <taxon>Endopterygota</taxon>
        <taxon>Diptera</taxon>
        <taxon>Nematocera</taxon>
        <taxon>Culicoidea</taxon>
        <taxon>Culicidae</taxon>
        <taxon>Anophelinae</taxon>
        <taxon>Anopheles</taxon>
    </lineage>
</organism>
<evidence type="ECO:0000313" key="1">
    <source>
        <dbReference type="EnsemblMetazoa" id="AMEM002494-PA"/>
    </source>
</evidence>
<accession>A0A182URR7</accession>
<protein>
    <submittedName>
        <fullName evidence="1">Uncharacterized protein</fullName>
    </submittedName>
</protein>
<evidence type="ECO:0000313" key="2">
    <source>
        <dbReference type="Proteomes" id="UP000075903"/>
    </source>
</evidence>
<name>A0A182URR7_ANOME</name>
<dbReference type="EnsemblMetazoa" id="AMEM002494-RA">
    <property type="protein sequence ID" value="AMEM002494-PA"/>
    <property type="gene ID" value="AMEM002494"/>
</dbReference>
<keyword evidence="2" id="KW-1185">Reference proteome</keyword>
<proteinExistence type="predicted"/>
<dbReference type="VEuPathDB" id="VectorBase:AMEM002494"/>
<reference evidence="1" key="1">
    <citation type="submission" date="2020-05" db="UniProtKB">
        <authorList>
            <consortium name="EnsemblMetazoa"/>
        </authorList>
    </citation>
    <scope>IDENTIFICATION</scope>
    <source>
        <strain evidence="1">MAF</strain>
    </source>
</reference>
<sequence length="145" mass="15784">MLDSFGRDAMRCRQKLPLDGPSARATTCGRHTVRANVLVPSKEQHYTTTLAHWHTPCVRVAFASIATAPKRAGSGRHMRERPGAGSPAGGTRSVGFGIVLIVELERMRVLFDRCVSRAVTLYAGPCLGSKHFAARGNNASLREER</sequence>
<dbReference type="AlphaFoldDB" id="A0A182URR7"/>